<evidence type="ECO:0000313" key="3">
    <source>
        <dbReference type="Proteomes" id="UP001497516"/>
    </source>
</evidence>
<dbReference type="Proteomes" id="UP001497516">
    <property type="component" value="Chromosome 2"/>
</dbReference>
<protein>
    <recommendedName>
        <fullName evidence="1">Integrase catalytic domain-containing protein</fullName>
    </recommendedName>
</protein>
<dbReference type="PANTHER" id="PTHR48475:SF2">
    <property type="entry name" value="RIBONUCLEASE H"/>
    <property type="match status" value="1"/>
</dbReference>
<accession>A0AAV2D602</accession>
<organism evidence="2 3">
    <name type="scientific">Linum trigynum</name>
    <dbReference type="NCBI Taxonomy" id="586398"/>
    <lineage>
        <taxon>Eukaryota</taxon>
        <taxon>Viridiplantae</taxon>
        <taxon>Streptophyta</taxon>
        <taxon>Embryophyta</taxon>
        <taxon>Tracheophyta</taxon>
        <taxon>Spermatophyta</taxon>
        <taxon>Magnoliopsida</taxon>
        <taxon>eudicotyledons</taxon>
        <taxon>Gunneridae</taxon>
        <taxon>Pentapetalae</taxon>
        <taxon>rosids</taxon>
        <taxon>fabids</taxon>
        <taxon>Malpighiales</taxon>
        <taxon>Linaceae</taxon>
        <taxon>Linum</taxon>
    </lineage>
</organism>
<dbReference type="GO" id="GO:0003676">
    <property type="term" value="F:nucleic acid binding"/>
    <property type="evidence" value="ECO:0007669"/>
    <property type="project" value="InterPro"/>
</dbReference>
<evidence type="ECO:0000313" key="2">
    <source>
        <dbReference type="EMBL" id="CAL1367623.1"/>
    </source>
</evidence>
<reference evidence="2 3" key="1">
    <citation type="submission" date="2024-04" db="EMBL/GenBank/DDBJ databases">
        <authorList>
            <person name="Fracassetti M."/>
        </authorList>
    </citation>
    <scope>NUCLEOTIDE SEQUENCE [LARGE SCALE GENOMIC DNA]</scope>
</reference>
<dbReference type="EMBL" id="OZ034815">
    <property type="protein sequence ID" value="CAL1367623.1"/>
    <property type="molecule type" value="Genomic_DNA"/>
</dbReference>
<gene>
    <name evidence="2" type="ORF">LTRI10_LOCUS11194</name>
</gene>
<dbReference type="InterPro" id="IPR001584">
    <property type="entry name" value="Integrase_cat-core"/>
</dbReference>
<name>A0AAV2D602_9ROSI</name>
<dbReference type="Gene3D" id="3.30.420.10">
    <property type="entry name" value="Ribonuclease H-like superfamily/Ribonuclease H"/>
    <property type="match status" value="1"/>
</dbReference>
<dbReference type="SUPFAM" id="SSF53098">
    <property type="entry name" value="Ribonuclease H-like"/>
    <property type="match status" value="1"/>
</dbReference>
<dbReference type="PANTHER" id="PTHR48475">
    <property type="entry name" value="RIBONUCLEASE H"/>
    <property type="match status" value="1"/>
</dbReference>
<dbReference type="AlphaFoldDB" id="A0AAV2D602"/>
<feature type="domain" description="Integrase catalytic" evidence="1">
    <location>
        <begin position="1"/>
        <end position="101"/>
    </location>
</feature>
<dbReference type="GO" id="GO:0015074">
    <property type="term" value="P:DNA integration"/>
    <property type="evidence" value="ECO:0007669"/>
    <property type="project" value="InterPro"/>
</dbReference>
<keyword evidence="3" id="KW-1185">Reference proteome</keyword>
<dbReference type="PROSITE" id="PS50994">
    <property type="entry name" value="INTEGRASE"/>
    <property type="match status" value="1"/>
</dbReference>
<dbReference type="InterPro" id="IPR012337">
    <property type="entry name" value="RNaseH-like_sf"/>
</dbReference>
<evidence type="ECO:0000259" key="1">
    <source>
        <dbReference type="PROSITE" id="PS50994"/>
    </source>
</evidence>
<sequence length="198" mass="22518">MIRFGIPHSIITDHGTQFDCRPFENFCARNRIICTMASVAYPQTNGHAEASNKLILQGLKRRLREAKGAWTTELPHILWAHRTTHKIATGETPFALTYGSEAVAPEEMSLPSLRVQAYNQERNHKELLAQLDMIESRRDAAMEHIMREKAKVAASYNKNVKPRPLVEGDMVLKLDFQRKDEHGKLAATWEGPFLIGEK</sequence>
<dbReference type="InterPro" id="IPR036397">
    <property type="entry name" value="RNaseH_sf"/>
</dbReference>
<proteinExistence type="predicted"/>